<dbReference type="Gene3D" id="1.20.272.10">
    <property type="match status" value="1"/>
</dbReference>
<dbReference type="GO" id="GO:0003677">
    <property type="term" value="F:DNA binding"/>
    <property type="evidence" value="ECO:0007669"/>
    <property type="project" value="InterPro"/>
</dbReference>
<keyword evidence="4" id="KW-0235">DNA replication</keyword>
<accession>A0A1G1V5S0</accession>
<evidence type="ECO:0000256" key="5">
    <source>
        <dbReference type="ARBA" id="ARBA00022932"/>
    </source>
</evidence>
<dbReference type="InterPro" id="IPR027417">
    <property type="entry name" value="P-loop_NTPase"/>
</dbReference>
<dbReference type="EMBL" id="MHCA01000053">
    <property type="protein sequence ID" value="OGY10592.1"/>
    <property type="molecule type" value="Genomic_DNA"/>
</dbReference>
<dbReference type="GO" id="GO:0003887">
    <property type="term" value="F:DNA-directed DNA polymerase activity"/>
    <property type="evidence" value="ECO:0007669"/>
    <property type="project" value="UniProtKB-KW"/>
</dbReference>
<evidence type="ECO:0000256" key="6">
    <source>
        <dbReference type="ARBA" id="ARBA00034754"/>
    </source>
</evidence>
<dbReference type="STRING" id="1797517.A3F61_03835"/>
<dbReference type="Pfam" id="PF21694">
    <property type="entry name" value="DNA_pol3_delta_C"/>
    <property type="match status" value="1"/>
</dbReference>
<name>A0A1G1V5S0_9BACT</name>
<keyword evidence="5" id="KW-0239">DNA-directed DNA polymerase</keyword>
<evidence type="ECO:0000256" key="2">
    <source>
        <dbReference type="ARBA" id="ARBA00022679"/>
    </source>
</evidence>
<dbReference type="InterPro" id="IPR008921">
    <property type="entry name" value="DNA_pol3_clamp-load_cplx_C"/>
</dbReference>
<keyword evidence="2" id="KW-0808">Transferase</keyword>
<dbReference type="SUPFAM" id="SSF48019">
    <property type="entry name" value="post-AAA+ oligomerization domain-like"/>
    <property type="match status" value="1"/>
</dbReference>
<proteinExistence type="inferred from homology"/>
<organism evidence="9 10">
    <name type="scientific">Candidatus Blackburnbacteria bacterium RIFCSPHIGHO2_12_FULL_41_13b</name>
    <dbReference type="NCBI Taxonomy" id="1797517"/>
    <lineage>
        <taxon>Bacteria</taxon>
        <taxon>Candidatus Blackburniibacteriota</taxon>
    </lineage>
</organism>
<evidence type="ECO:0000259" key="8">
    <source>
        <dbReference type="Pfam" id="PF21694"/>
    </source>
</evidence>
<dbReference type="PANTHER" id="PTHR34388:SF1">
    <property type="entry name" value="DNA POLYMERASE III SUBUNIT DELTA"/>
    <property type="match status" value="1"/>
</dbReference>
<evidence type="ECO:0000256" key="4">
    <source>
        <dbReference type="ARBA" id="ARBA00022705"/>
    </source>
</evidence>
<dbReference type="Proteomes" id="UP000178272">
    <property type="component" value="Unassembled WGS sequence"/>
</dbReference>
<dbReference type="GO" id="GO:0009360">
    <property type="term" value="C:DNA polymerase III complex"/>
    <property type="evidence" value="ECO:0007669"/>
    <property type="project" value="TreeGrafter"/>
</dbReference>
<dbReference type="AlphaFoldDB" id="A0A1G1V5S0"/>
<evidence type="ECO:0000313" key="10">
    <source>
        <dbReference type="Proteomes" id="UP000178272"/>
    </source>
</evidence>
<gene>
    <name evidence="9" type="ORF">A3F61_03835</name>
</gene>
<evidence type="ECO:0000256" key="1">
    <source>
        <dbReference type="ARBA" id="ARBA00012417"/>
    </source>
</evidence>
<dbReference type="EC" id="2.7.7.7" evidence="1"/>
<dbReference type="PANTHER" id="PTHR34388">
    <property type="entry name" value="DNA POLYMERASE III SUBUNIT DELTA"/>
    <property type="match status" value="1"/>
</dbReference>
<evidence type="ECO:0000256" key="7">
    <source>
        <dbReference type="ARBA" id="ARBA00049244"/>
    </source>
</evidence>
<dbReference type="InterPro" id="IPR048466">
    <property type="entry name" value="DNA_pol3_delta-like_C"/>
</dbReference>
<keyword evidence="3" id="KW-0548">Nucleotidyltransferase</keyword>
<feature type="domain" description="DNA polymerase III delta subunit-like C-terminal" evidence="8">
    <location>
        <begin position="120"/>
        <end position="221"/>
    </location>
</feature>
<sequence length="228" mass="26051">MKSYLLHGENHPESRKKLSLLISQAETQGWEIVRLDGLGDKIDLNTISGTASMFGSGNFLVVENYFSNNKKAVQLVKELLDKPNPQTVFLFWESKTIAPQTLRSLAKYLQTEEFKIPKILFNFLDSFSPGNAKHSLMLLQKTLKENSPDMLVIMLSRQIRLLYCLLVDSKNLKLADWQKRNLEQQAKNFTPGQLLRIHNQLLELDRKNKRSQLPENLGASLDLLVASI</sequence>
<dbReference type="Gene3D" id="3.40.50.300">
    <property type="entry name" value="P-loop containing nucleotide triphosphate hydrolases"/>
    <property type="match status" value="1"/>
</dbReference>
<comment type="catalytic activity">
    <reaction evidence="7">
        <text>DNA(n) + a 2'-deoxyribonucleoside 5'-triphosphate = DNA(n+1) + diphosphate</text>
        <dbReference type="Rhea" id="RHEA:22508"/>
        <dbReference type="Rhea" id="RHEA-COMP:17339"/>
        <dbReference type="Rhea" id="RHEA-COMP:17340"/>
        <dbReference type="ChEBI" id="CHEBI:33019"/>
        <dbReference type="ChEBI" id="CHEBI:61560"/>
        <dbReference type="ChEBI" id="CHEBI:173112"/>
        <dbReference type="EC" id="2.7.7.7"/>
    </reaction>
</comment>
<evidence type="ECO:0000256" key="3">
    <source>
        <dbReference type="ARBA" id="ARBA00022695"/>
    </source>
</evidence>
<reference evidence="9 10" key="1">
    <citation type="journal article" date="2016" name="Nat. Commun.">
        <title>Thousands of microbial genomes shed light on interconnected biogeochemical processes in an aquifer system.</title>
        <authorList>
            <person name="Anantharaman K."/>
            <person name="Brown C.T."/>
            <person name="Hug L.A."/>
            <person name="Sharon I."/>
            <person name="Castelle C.J."/>
            <person name="Probst A.J."/>
            <person name="Thomas B.C."/>
            <person name="Singh A."/>
            <person name="Wilkins M.J."/>
            <person name="Karaoz U."/>
            <person name="Brodie E.L."/>
            <person name="Williams K.H."/>
            <person name="Hubbard S.S."/>
            <person name="Banfield J.F."/>
        </authorList>
    </citation>
    <scope>NUCLEOTIDE SEQUENCE [LARGE SCALE GENOMIC DNA]</scope>
</reference>
<dbReference type="GO" id="GO:0006261">
    <property type="term" value="P:DNA-templated DNA replication"/>
    <property type="evidence" value="ECO:0007669"/>
    <property type="project" value="TreeGrafter"/>
</dbReference>
<evidence type="ECO:0000313" key="9">
    <source>
        <dbReference type="EMBL" id="OGY10592.1"/>
    </source>
</evidence>
<dbReference type="InterPro" id="IPR005790">
    <property type="entry name" value="DNA_polIII_delta"/>
</dbReference>
<comment type="caution">
    <text evidence="9">The sequence shown here is derived from an EMBL/GenBank/DDBJ whole genome shotgun (WGS) entry which is preliminary data.</text>
</comment>
<protein>
    <recommendedName>
        <fullName evidence="1">DNA-directed DNA polymerase</fullName>
        <ecNumber evidence="1">2.7.7.7</ecNumber>
    </recommendedName>
</protein>
<comment type="similarity">
    <text evidence="6">Belongs to the DNA polymerase HolA subunit family.</text>
</comment>